<keyword evidence="1" id="KW-0732">Signal</keyword>
<feature type="signal peptide" evidence="1">
    <location>
        <begin position="1"/>
        <end position="20"/>
    </location>
</feature>
<evidence type="ECO:0000313" key="2">
    <source>
        <dbReference type="EMBL" id="ADY51188.1"/>
    </source>
</evidence>
<dbReference type="Proteomes" id="UP000000310">
    <property type="component" value="Chromosome"/>
</dbReference>
<evidence type="ECO:0008006" key="4">
    <source>
        <dbReference type="Google" id="ProtNLM"/>
    </source>
</evidence>
<dbReference type="InterPro" id="IPR011250">
    <property type="entry name" value="OMP/PagP_B-barrel"/>
</dbReference>
<dbReference type="HOGENOM" id="CLU_117613_0_0_10"/>
<accession>F0S7G3</accession>
<gene>
    <name evidence="2" type="ordered locus">Pedsa_0611</name>
</gene>
<dbReference type="OrthoDB" id="945117at2"/>
<dbReference type="eggNOG" id="COG3047">
    <property type="taxonomic scope" value="Bacteria"/>
</dbReference>
<protein>
    <recommendedName>
        <fullName evidence="4">Outer membrane protein beta-barrel domain-containing protein</fullName>
    </recommendedName>
</protein>
<name>F0S7G3_PSESL</name>
<reference evidence="3" key="2">
    <citation type="submission" date="2011-02" db="EMBL/GenBank/DDBJ databases">
        <title>The complete genome of Pedobacter saltans DSM 12145.</title>
        <authorList>
            <consortium name="US DOE Joint Genome Institute (JGI-PGF)"/>
            <person name="Lucas S."/>
            <person name="Copeland A."/>
            <person name="Lapidus A."/>
            <person name="Bruce D."/>
            <person name="Goodwin L."/>
            <person name="Pitluck S."/>
            <person name="Kyrpides N."/>
            <person name="Mavromatis K."/>
            <person name="Pagani I."/>
            <person name="Ivanova N."/>
            <person name="Ovchinnikova G."/>
            <person name="Lu M."/>
            <person name="Detter J.C."/>
            <person name="Han C."/>
            <person name="Land M."/>
            <person name="Hauser L."/>
            <person name="Markowitz V."/>
            <person name="Cheng J.-F."/>
            <person name="Hugenholtz P."/>
            <person name="Woyke T."/>
            <person name="Wu D."/>
            <person name="Tindall B."/>
            <person name="Pomrenke H.G."/>
            <person name="Brambilla E."/>
            <person name="Klenk H.-P."/>
            <person name="Eisen J.A."/>
        </authorList>
    </citation>
    <scope>NUCLEOTIDE SEQUENCE [LARGE SCALE GENOMIC DNA]</scope>
    <source>
        <strain evidence="3">ATCC 51119 / DSM 12145 / JCM 21818 / LMG 10337 / NBRC 100064 / NCIMB 13643</strain>
    </source>
</reference>
<dbReference type="Gene3D" id="2.40.160.20">
    <property type="match status" value="1"/>
</dbReference>
<reference evidence="2 3" key="1">
    <citation type="journal article" date="2011" name="Stand. Genomic Sci.">
        <title>Complete genome sequence of the gliding, heparinolytic Pedobacter saltans type strain (113).</title>
        <authorList>
            <person name="Liolios K."/>
            <person name="Sikorski J."/>
            <person name="Lu M."/>
            <person name="Nolan M."/>
            <person name="Lapidus A."/>
            <person name="Lucas S."/>
            <person name="Hammon N."/>
            <person name="Deshpande S."/>
            <person name="Cheng J.F."/>
            <person name="Tapia R."/>
            <person name="Han C."/>
            <person name="Goodwin L."/>
            <person name="Pitluck S."/>
            <person name="Huntemann M."/>
            <person name="Ivanova N."/>
            <person name="Pagani I."/>
            <person name="Mavromatis K."/>
            <person name="Ovchinikova G."/>
            <person name="Pati A."/>
            <person name="Chen A."/>
            <person name="Palaniappan K."/>
            <person name="Land M."/>
            <person name="Hauser L."/>
            <person name="Brambilla E.M."/>
            <person name="Kotsyurbenko O."/>
            <person name="Rohde M."/>
            <person name="Tindall B.J."/>
            <person name="Abt B."/>
            <person name="Goker M."/>
            <person name="Detter J.C."/>
            <person name="Woyke T."/>
            <person name="Bristow J."/>
            <person name="Eisen J.A."/>
            <person name="Markowitz V."/>
            <person name="Hugenholtz P."/>
            <person name="Klenk H.P."/>
            <person name="Kyrpides N.C."/>
        </authorList>
    </citation>
    <scope>NUCLEOTIDE SEQUENCE [LARGE SCALE GENOMIC DNA]</scope>
    <source>
        <strain evidence="3">ATCC 51119 / DSM 12145 / JCM 21818 / LMG 10337 / NBRC 100064 / NCIMB 13643</strain>
    </source>
</reference>
<proteinExistence type="predicted"/>
<dbReference type="RefSeq" id="WP_013631690.1">
    <property type="nucleotide sequence ID" value="NC_015177.1"/>
</dbReference>
<dbReference type="SUPFAM" id="SSF56925">
    <property type="entry name" value="OMPA-like"/>
    <property type="match status" value="1"/>
</dbReference>
<feature type="chain" id="PRO_5003260015" description="Outer membrane protein beta-barrel domain-containing protein" evidence="1">
    <location>
        <begin position="21"/>
        <end position="187"/>
    </location>
</feature>
<dbReference type="EMBL" id="CP002545">
    <property type="protein sequence ID" value="ADY51188.1"/>
    <property type="molecule type" value="Genomic_DNA"/>
</dbReference>
<sequence>MKKLIFTLLLSSAVVSGLMAQTEKGNVLWGANVGNIQLDFQKGSTQFGIDLNPKIGYFIQDRLAIGPEVTIGFHTTSGDDIFNYGVGAFGRYYLYKGEAEVSNNSRWFIEANAGINGVNTGGSNTNGLGLGIGPGVAYFLNKNVALEALLKYNFTAGFGNSTTANRLGLGVGFQIYLPGKALRDRLK</sequence>
<dbReference type="KEGG" id="psn:Pedsa_0611"/>
<keyword evidence="3" id="KW-1185">Reference proteome</keyword>
<organism evidence="2 3">
    <name type="scientific">Pseudopedobacter saltans (strain ATCC 51119 / DSM 12145 / JCM 21818 / CCUG 39354 / LMG 10337 / NBRC 100064 / NCIMB 13643)</name>
    <name type="common">Pedobacter saltans</name>
    <dbReference type="NCBI Taxonomy" id="762903"/>
    <lineage>
        <taxon>Bacteria</taxon>
        <taxon>Pseudomonadati</taxon>
        <taxon>Bacteroidota</taxon>
        <taxon>Sphingobacteriia</taxon>
        <taxon>Sphingobacteriales</taxon>
        <taxon>Sphingobacteriaceae</taxon>
        <taxon>Pseudopedobacter</taxon>
    </lineage>
</organism>
<evidence type="ECO:0000256" key="1">
    <source>
        <dbReference type="SAM" id="SignalP"/>
    </source>
</evidence>
<dbReference type="AlphaFoldDB" id="F0S7G3"/>
<evidence type="ECO:0000313" key="3">
    <source>
        <dbReference type="Proteomes" id="UP000000310"/>
    </source>
</evidence>
<dbReference type="STRING" id="762903.Pedsa_0611"/>